<dbReference type="Proteomes" id="UP001139462">
    <property type="component" value="Unassembled WGS sequence"/>
</dbReference>
<reference evidence="2" key="1">
    <citation type="submission" date="2021-09" db="EMBL/GenBank/DDBJ databases">
        <title>Genome of Aequorivita sp. strain F64183.</title>
        <authorList>
            <person name="Wang Y."/>
        </authorList>
    </citation>
    <scope>NUCLEOTIDE SEQUENCE</scope>
    <source>
        <strain evidence="2">F64183</strain>
    </source>
</reference>
<sequence>MDELELLKKQWQSREQDLPHLSFNDIYKMLLKKSSSIVKWIFYISIAEIIFWTILAFLVPESNTKFNNDIGIHNTLIVVNILNYSVFGVFIYLFYKNYRKISITDSVKELMQNILRARKTVKYFVIYNVTATTVLLICINFYYYLNQDIVFKYMVEDFGLSDVTQERFMSMFFLSQILIGTVLIVLILLFYRIIYGILMKRLYKNYKELEKMEL</sequence>
<accession>A0A9X1R0T9</accession>
<comment type="caution">
    <text evidence="2">The sequence shown here is derived from an EMBL/GenBank/DDBJ whole genome shotgun (WGS) entry which is preliminary data.</text>
</comment>
<protein>
    <submittedName>
        <fullName evidence="2">Uncharacterized protein</fullName>
    </submittedName>
</protein>
<evidence type="ECO:0000256" key="1">
    <source>
        <dbReference type="SAM" id="Phobius"/>
    </source>
</evidence>
<keyword evidence="1" id="KW-0812">Transmembrane</keyword>
<keyword evidence="1" id="KW-0472">Membrane</keyword>
<feature type="transmembrane region" description="Helical" evidence="1">
    <location>
        <begin position="71"/>
        <end position="95"/>
    </location>
</feature>
<keyword evidence="1" id="KW-1133">Transmembrane helix</keyword>
<feature type="transmembrane region" description="Helical" evidence="1">
    <location>
        <begin position="37"/>
        <end position="59"/>
    </location>
</feature>
<proteinExistence type="predicted"/>
<feature type="transmembrane region" description="Helical" evidence="1">
    <location>
        <begin position="168"/>
        <end position="191"/>
    </location>
</feature>
<feature type="transmembrane region" description="Helical" evidence="1">
    <location>
        <begin position="124"/>
        <end position="145"/>
    </location>
</feature>
<dbReference type="EMBL" id="JAIRBB010000002">
    <property type="protein sequence ID" value="MCG2430181.1"/>
    <property type="molecule type" value="Genomic_DNA"/>
</dbReference>
<evidence type="ECO:0000313" key="3">
    <source>
        <dbReference type="Proteomes" id="UP001139462"/>
    </source>
</evidence>
<keyword evidence="3" id="KW-1185">Reference proteome</keyword>
<gene>
    <name evidence="2" type="ORF">K8344_03540</name>
</gene>
<evidence type="ECO:0000313" key="2">
    <source>
        <dbReference type="EMBL" id="MCG2430181.1"/>
    </source>
</evidence>
<name>A0A9X1R0T9_9FLAO</name>
<organism evidence="2 3">
    <name type="scientific">Aequorivita xiaoshiensis</name>
    <dbReference type="NCBI Taxonomy" id="2874476"/>
    <lineage>
        <taxon>Bacteria</taxon>
        <taxon>Pseudomonadati</taxon>
        <taxon>Bacteroidota</taxon>
        <taxon>Flavobacteriia</taxon>
        <taxon>Flavobacteriales</taxon>
        <taxon>Flavobacteriaceae</taxon>
        <taxon>Aequorivita</taxon>
    </lineage>
</organism>
<dbReference type="AlphaFoldDB" id="A0A9X1R0T9"/>
<dbReference type="RefSeq" id="WP_237606909.1">
    <property type="nucleotide sequence ID" value="NZ_JAIRBB010000002.1"/>
</dbReference>